<dbReference type="InterPro" id="IPR051935">
    <property type="entry name" value="HSDL2"/>
</dbReference>
<dbReference type="SUPFAM" id="SSF51735">
    <property type="entry name" value="NAD(P)-binding Rossmann-fold domains"/>
    <property type="match status" value="1"/>
</dbReference>
<dbReference type="Proteomes" id="UP000662986">
    <property type="component" value="Chromosome"/>
</dbReference>
<evidence type="ECO:0000313" key="2">
    <source>
        <dbReference type="EMBL" id="QSE92588.1"/>
    </source>
</evidence>
<reference evidence="2 3" key="1">
    <citation type="journal article" date="2021" name="Microbiol. Resour. Announc.">
        <title>Complete Genome Sequences of Two Rhodococcus sp. Strains with Large and Linear Chromosomes, Isolated from Apple Rhizosphere.</title>
        <authorList>
            <person name="Benning S."/>
            <person name="Brugnone N."/>
            <person name="Siani R."/>
            <person name="Kublik S."/>
            <person name="Schloter M."/>
            <person name="Rad V."/>
        </authorList>
    </citation>
    <scope>NUCLEOTIDE SEQUENCE [LARGE SCALE GENOMIC DNA]</scope>
    <source>
        <strain evidence="2 3">R79</strain>
    </source>
</reference>
<name>A0A974W783_9NOCA</name>
<dbReference type="PANTHER" id="PTHR42808:SF4">
    <property type="entry name" value="SHORT CHAIN DEHYDROGENASE"/>
    <property type="match status" value="1"/>
</dbReference>
<dbReference type="PRINTS" id="PR00081">
    <property type="entry name" value="GDHRDH"/>
</dbReference>
<dbReference type="PANTHER" id="PTHR42808">
    <property type="entry name" value="HYDROXYSTEROID DEHYDROGENASE-LIKE PROTEIN 2"/>
    <property type="match status" value="1"/>
</dbReference>
<dbReference type="InterPro" id="IPR036291">
    <property type="entry name" value="NAD(P)-bd_dom_sf"/>
</dbReference>
<reference evidence="2 3" key="2">
    <citation type="journal article" date="2022" name="Arch. Microbiol.">
        <title>Rhodococcus pseudokoreensis sp. nov. isolated from the rhizosphere of young M26 apple rootstocks.</title>
        <authorList>
            <person name="Kampfer P."/>
            <person name="Glaeser S.P."/>
            <person name="Blom J."/>
            <person name="Wolf J."/>
            <person name="Benning S."/>
            <person name="Schloter M."/>
            <person name="Neumann-Schaal M."/>
        </authorList>
    </citation>
    <scope>NUCLEOTIDE SEQUENCE [LARGE SCALE GENOMIC DNA]</scope>
    <source>
        <strain evidence="2 3">R79</strain>
    </source>
</reference>
<dbReference type="PRINTS" id="PR00080">
    <property type="entry name" value="SDRFAMILY"/>
</dbReference>
<keyword evidence="3" id="KW-1185">Reference proteome</keyword>
<dbReference type="RefSeq" id="WP_206009052.1">
    <property type="nucleotide sequence ID" value="NZ_CP070619.1"/>
</dbReference>
<accession>A0A974W783</accession>
<organism evidence="2 3">
    <name type="scientific">Rhodococcus pseudokoreensis</name>
    <dbReference type="NCBI Taxonomy" id="2811421"/>
    <lineage>
        <taxon>Bacteria</taxon>
        <taxon>Bacillati</taxon>
        <taxon>Actinomycetota</taxon>
        <taxon>Actinomycetes</taxon>
        <taxon>Mycobacteriales</taxon>
        <taxon>Nocardiaceae</taxon>
        <taxon>Rhodococcus</taxon>
    </lineage>
</organism>
<dbReference type="InterPro" id="IPR002347">
    <property type="entry name" value="SDR_fam"/>
</dbReference>
<proteinExistence type="inferred from homology"/>
<sequence length="277" mass="29843">MLISHDKQEKKKMGILDGKVALVTGASRGIGAAIAEEFAREGASVIVTARSSSEQPGKLPGTLEETAEAIHAAGGDSLSIVADLTNPEDRERIMRDSVRRFGKVDILVNNAAVTFFQPGADLALRRLQLMFDIQVQAPMHLSQLALPGMRERGEGWMLNITSSESRHPEVPPSRFNAKGTTTGYGMVKAALERMTTGFAAENLQHGITVNALRPSRLVATPGPVFHGVLQADDPEAESPDVMARAAVILCSASPHRITGEIVESEHVLEQWQPEPLD</sequence>
<dbReference type="Gene3D" id="3.40.50.720">
    <property type="entry name" value="NAD(P)-binding Rossmann-like Domain"/>
    <property type="match status" value="1"/>
</dbReference>
<evidence type="ECO:0000313" key="3">
    <source>
        <dbReference type="Proteomes" id="UP000662986"/>
    </source>
</evidence>
<dbReference type="Pfam" id="PF00106">
    <property type="entry name" value="adh_short"/>
    <property type="match status" value="1"/>
</dbReference>
<dbReference type="EMBL" id="CP070619">
    <property type="protein sequence ID" value="QSE92588.1"/>
    <property type="molecule type" value="Genomic_DNA"/>
</dbReference>
<evidence type="ECO:0000256" key="1">
    <source>
        <dbReference type="RuleBase" id="RU000363"/>
    </source>
</evidence>
<protein>
    <submittedName>
        <fullName evidence="2">SDR family NAD(P)-dependent oxidoreductase</fullName>
    </submittedName>
</protein>
<gene>
    <name evidence="2" type="ORF">JWS13_30250</name>
</gene>
<comment type="similarity">
    <text evidence="1">Belongs to the short-chain dehydrogenases/reductases (SDR) family.</text>
</comment>